<reference evidence="3" key="1">
    <citation type="journal article" date="2019" name="Int. J. Syst. Evol. Microbiol.">
        <title>The Global Catalogue of Microorganisms (GCM) 10K type strain sequencing project: providing services to taxonomists for standard genome sequencing and annotation.</title>
        <authorList>
            <consortium name="The Broad Institute Genomics Platform"/>
            <consortium name="The Broad Institute Genome Sequencing Center for Infectious Disease"/>
            <person name="Wu L."/>
            <person name="Ma J."/>
        </authorList>
    </citation>
    <scope>NUCLEOTIDE SEQUENCE [LARGE SCALE GENOMIC DNA]</scope>
    <source>
        <strain evidence="3">JCM 9377</strain>
    </source>
</reference>
<protein>
    <recommendedName>
        <fullName evidence="4">Redoxin domain-containing protein</fullName>
    </recommendedName>
</protein>
<keyword evidence="1" id="KW-0812">Transmembrane</keyword>
<evidence type="ECO:0000256" key="1">
    <source>
        <dbReference type="SAM" id="Phobius"/>
    </source>
</evidence>
<evidence type="ECO:0008006" key="4">
    <source>
        <dbReference type="Google" id="ProtNLM"/>
    </source>
</evidence>
<evidence type="ECO:0000313" key="2">
    <source>
        <dbReference type="EMBL" id="GAA3222832.1"/>
    </source>
</evidence>
<proteinExistence type="predicted"/>
<keyword evidence="1" id="KW-1133">Transmembrane helix</keyword>
<dbReference type="EMBL" id="BAAAUV010000013">
    <property type="protein sequence ID" value="GAA3222832.1"/>
    <property type="molecule type" value="Genomic_DNA"/>
</dbReference>
<dbReference type="RefSeq" id="WP_344832367.1">
    <property type="nucleotide sequence ID" value="NZ_BAAAUV010000013.1"/>
</dbReference>
<dbReference type="Proteomes" id="UP001501237">
    <property type="component" value="Unassembled WGS sequence"/>
</dbReference>
<keyword evidence="3" id="KW-1185">Reference proteome</keyword>
<name>A0ABP6QES7_9ACTN</name>
<organism evidence="2 3">
    <name type="scientific">Actinocorallia longicatena</name>
    <dbReference type="NCBI Taxonomy" id="111803"/>
    <lineage>
        <taxon>Bacteria</taxon>
        <taxon>Bacillati</taxon>
        <taxon>Actinomycetota</taxon>
        <taxon>Actinomycetes</taxon>
        <taxon>Streptosporangiales</taxon>
        <taxon>Thermomonosporaceae</taxon>
        <taxon>Actinocorallia</taxon>
    </lineage>
</organism>
<keyword evidence="1" id="KW-0472">Membrane</keyword>
<gene>
    <name evidence="2" type="ORF">GCM10010468_48870</name>
</gene>
<evidence type="ECO:0000313" key="3">
    <source>
        <dbReference type="Proteomes" id="UP001501237"/>
    </source>
</evidence>
<comment type="caution">
    <text evidence="2">The sequence shown here is derived from an EMBL/GenBank/DDBJ whole genome shotgun (WGS) entry which is preliminary data.</text>
</comment>
<sequence>MRHDGDDDYGLPHVEVVVPDDARELEADITAYRREERRRLQRVRMARILGPLTRHGIAAPLIAGALVIALVSGALMTFFGPRVPAPQPTMSLTTPTPVPGEVGGVLPDVRLRWDGREHPAEEMRPALIVIVPSGCACSEALVDLTDQAFNQPVKVFMMADRRRSGLSVADAHKELAAVSGPAGKAHKGVPVLVDDVVEAPKSRFAEKIGASELSVVLVNAGGKIVDVRIELRRVPDLEVERALNA</sequence>
<feature type="transmembrane region" description="Helical" evidence="1">
    <location>
        <begin position="57"/>
        <end position="79"/>
    </location>
</feature>
<accession>A0ABP6QES7</accession>